<evidence type="ECO:0000256" key="2">
    <source>
        <dbReference type="ARBA" id="ARBA00023015"/>
    </source>
</evidence>
<dbReference type="GO" id="GO:0000976">
    <property type="term" value="F:transcription cis-regulatory region binding"/>
    <property type="evidence" value="ECO:0007669"/>
    <property type="project" value="TreeGrafter"/>
</dbReference>
<evidence type="ECO:0000256" key="1">
    <source>
        <dbReference type="ARBA" id="ARBA00009437"/>
    </source>
</evidence>
<sequence length="327" mass="36798">MSSLLIEYTQSTYPIHGFKIMVYSYIDNFNLWWNMLNPKWLNTFETLAETSSFTQTAERLFMTQPGVSQHIKKLEAELGEVLIYREGKQFELTQAGMMLMAFVAEQKQQQNDFLVRLKADSPHQGSIRIACSGTMAMTLYPLLLAHQKQHPDLSIHLEAAPAERIRHYLMENLIDIGISTQRIDHPSIMEKPLGEEDLSIVVPVTANIESNDYAGLIALGYINHPDGQHYADLVFTANFAAQYRGLESMKISGYVNQLAQILLPVSKGLGFTVLPTGVIDGFSAPKALACFALEKPISQTVYLAQKRHRALPQRYEPVIALIEQAIQ</sequence>
<dbReference type="GO" id="GO:0003700">
    <property type="term" value="F:DNA-binding transcription factor activity"/>
    <property type="evidence" value="ECO:0007669"/>
    <property type="project" value="InterPro"/>
</dbReference>
<dbReference type="AlphaFoldDB" id="A0A1I5NIZ1"/>
<dbReference type="Gene3D" id="1.10.10.10">
    <property type="entry name" value="Winged helix-like DNA-binding domain superfamily/Winged helix DNA-binding domain"/>
    <property type="match status" value="1"/>
</dbReference>
<evidence type="ECO:0000256" key="4">
    <source>
        <dbReference type="ARBA" id="ARBA00023163"/>
    </source>
</evidence>
<dbReference type="SUPFAM" id="SSF53850">
    <property type="entry name" value="Periplasmic binding protein-like II"/>
    <property type="match status" value="1"/>
</dbReference>
<dbReference type="PRINTS" id="PR00039">
    <property type="entry name" value="HTHLYSR"/>
</dbReference>
<dbReference type="PROSITE" id="PS50931">
    <property type="entry name" value="HTH_LYSR"/>
    <property type="match status" value="1"/>
</dbReference>
<dbReference type="EMBL" id="FOWR01000010">
    <property type="protein sequence ID" value="SFP21296.1"/>
    <property type="molecule type" value="Genomic_DNA"/>
</dbReference>
<comment type="similarity">
    <text evidence="1">Belongs to the LysR transcriptional regulatory family.</text>
</comment>
<name>A0A1I5NIZ1_9GAMM</name>
<dbReference type="Pfam" id="PF03466">
    <property type="entry name" value="LysR_substrate"/>
    <property type="match status" value="1"/>
</dbReference>
<dbReference type="Gene3D" id="3.40.190.10">
    <property type="entry name" value="Periplasmic binding protein-like II"/>
    <property type="match status" value="2"/>
</dbReference>
<keyword evidence="2" id="KW-0805">Transcription regulation</keyword>
<dbReference type="STRING" id="1121869.SAMN03084138_01587"/>
<keyword evidence="4" id="KW-0804">Transcription</keyword>
<organism evidence="6 7">
    <name type="scientific">Enterovibrio norvegicus DSM 15893</name>
    <dbReference type="NCBI Taxonomy" id="1121869"/>
    <lineage>
        <taxon>Bacteria</taxon>
        <taxon>Pseudomonadati</taxon>
        <taxon>Pseudomonadota</taxon>
        <taxon>Gammaproteobacteria</taxon>
        <taxon>Vibrionales</taxon>
        <taxon>Vibrionaceae</taxon>
        <taxon>Enterovibrio</taxon>
    </lineage>
</organism>
<accession>A0A1I5NIZ1</accession>
<dbReference type="PANTHER" id="PTHR30126:SF99">
    <property type="entry name" value="TRANSCRIPTIONAL REGULATOR LYSR FAMILY"/>
    <property type="match status" value="1"/>
</dbReference>
<dbReference type="InterPro" id="IPR036390">
    <property type="entry name" value="WH_DNA-bd_sf"/>
</dbReference>
<evidence type="ECO:0000259" key="5">
    <source>
        <dbReference type="PROSITE" id="PS50931"/>
    </source>
</evidence>
<dbReference type="Proteomes" id="UP000182692">
    <property type="component" value="Unassembled WGS sequence"/>
</dbReference>
<feature type="domain" description="HTH lysR-type" evidence="5">
    <location>
        <begin position="36"/>
        <end position="93"/>
    </location>
</feature>
<dbReference type="InterPro" id="IPR036388">
    <property type="entry name" value="WH-like_DNA-bd_sf"/>
</dbReference>
<protein>
    <submittedName>
        <fullName evidence="6">DNA-binding transcriptional regulator, LysR family</fullName>
    </submittedName>
</protein>
<dbReference type="Pfam" id="PF00126">
    <property type="entry name" value="HTH_1"/>
    <property type="match status" value="1"/>
</dbReference>
<dbReference type="PANTHER" id="PTHR30126">
    <property type="entry name" value="HTH-TYPE TRANSCRIPTIONAL REGULATOR"/>
    <property type="match status" value="1"/>
</dbReference>
<dbReference type="InterPro" id="IPR000847">
    <property type="entry name" value="LysR_HTH_N"/>
</dbReference>
<gene>
    <name evidence="6" type="ORF">SAMN03084138_01587</name>
</gene>
<dbReference type="SUPFAM" id="SSF46785">
    <property type="entry name" value="Winged helix' DNA-binding domain"/>
    <property type="match status" value="1"/>
</dbReference>
<dbReference type="CDD" id="cd05466">
    <property type="entry name" value="PBP2_LTTR_substrate"/>
    <property type="match status" value="1"/>
</dbReference>
<reference evidence="6 7" key="1">
    <citation type="submission" date="2016-10" db="EMBL/GenBank/DDBJ databases">
        <authorList>
            <person name="de Groot N.N."/>
        </authorList>
    </citation>
    <scope>NUCLEOTIDE SEQUENCE [LARGE SCALE GENOMIC DNA]</scope>
    <source>
        <strain evidence="6 7">DSM 15893</strain>
    </source>
</reference>
<evidence type="ECO:0000256" key="3">
    <source>
        <dbReference type="ARBA" id="ARBA00023125"/>
    </source>
</evidence>
<keyword evidence="3 6" id="KW-0238">DNA-binding</keyword>
<evidence type="ECO:0000313" key="6">
    <source>
        <dbReference type="EMBL" id="SFP21296.1"/>
    </source>
</evidence>
<evidence type="ECO:0000313" key="7">
    <source>
        <dbReference type="Proteomes" id="UP000182692"/>
    </source>
</evidence>
<dbReference type="InterPro" id="IPR005119">
    <property type="entry name" value="LysR_subst-bd"/>
</dbReference>
<proteinExistence type="inferred from homology"/>